<dbReference type="Proteomes" id="UP000218231">
    <property type="component" value="Unassembled WGS sequence"/>
</dbReference>
<evidence type="ECO:0000313" key="3">
    <source>
        <dbReference type="Proteomes" id="UP000218231"/>
    </source>
</evidence>
<keyword evidence="1" id="KW-1133">Transmembrane helix</keyword>
<keyword evidence="1" id="KW-0812">Transmembrane</keyword>
<keyword evidence="3" id="KW-1185">Reference proteome</keyword>
<sequence length="197" mass="22388">MIPVLLTPILAGTAYGALKSFDVPMREVSLSGAILILMTGNSIFLLFYYRFIVMLPEGNWFKRYLSENTRIAIIVFLHVICISVALFVGYTVVPGDQAKLKLKYAGSNPDCINPELFDPYALALSPYDDGESLLPYWIMQDLTMFYFSCIFMLTTVFGYFAYHFISRAANVSQMTKNAQKAVYISMTMQKVEDRQKK</sequence>
<dbReference type="InterPro" id="IPR019422">
    <property type="entry name" value="7TM_GPCR_serpentine_rcpt_Srh"/>
</dbReference>
<gene>
    <name evidence="2" type="ORF">WR25_26984</name>
</gene>
<name>A0A2A2KBF0_9BILA</name>
<dbReference type="OrthoDB" id="5844054at2759"/>
<evidence type="ECO:0000256" key="1">
    <source>
        <dbReference type="SAM" id="Phobius"/>
    </source>
</evidence>
<dbReference type="AlphaFoldDB" id="A0A2A2KBF0"/>
<evidence type="ECO:0000313" key="2">
    <source>
        <dbReference type="EMBL" id="PAV71324.1"/>
    </source>
</evidence>
<comment type="caution">
    <text evidence="2">The sequence shown here is derived from an EMBL/GenBank/DDBJ whole genome shotgun (WGS) entry which is preliminary data.</text>
</comment>
<reference evidence="2 3" key="1">
    <citation type="journal article" date="2017" name="Curr. Biol.">
        <title>Genome architecture and evolution of a unichromosomal asexual nematode.</title>
        <authorList>
            <person name="Fradin H."/>
            <person name="Zegar C."/>
            <person name="Gutwein M."/>
            <person name="Lucas J."/>
            <person name="Kovtun M."/>
            <person name="Corcoran D."/>
            <person name="Baugh L.R."/>
            <person name="Kiontke K."/>
            <person name="Gunsalus K."/>
            <person name="Fitch D.H."/>
            <person name="Piano F."/>
        </authorList>
    </citation>
    <scope>NUCLEOTIDE SEQUENCE [LARGE SCALE GENOMIC DNA]</scope>
    <source>
        <strain evidence="2">PF1309</strain>
    </source>
</reference>
<accession>A0A2A2KBF0</accession>
<keyword evidence="1" id="KW-0472">Membrane</keyword>
<feature type="transmembrane region" description="Helical" evidence="1">
    <location>
        <begin position="32"/>
        <end position="51"/>
    </location>
</feature>
<dbReference type="EMBL" id="LIAE01009078">
    <property type="protein sequence ID" value="PAV71324.1"/>
    <property type="molecule type" value="Genomic_DNA"/>
</dbReference>
<proteinExistence type="predicted"/>
<protein>
    <submittedName>
        <fullName evidence="2">Uncharacterized protein</fullName>
    </submittedName>
</protein>
<dbReference type="Pfam" id="PF10318">
    <property type="entry name" value="7TM_GPCR_Srh"/>
    <property type="match status" value="1"/>
</dbReference>
<organism evidence="2 3">
    <name type="scientific">Diploscapter pachys</name>
    <dbReference type="NCBI Taxonomy" id="2018661"/>
    <lineage>
        <taxon>Eukaryota</taxon>
        <taxon>Metazoa</taxon>
        <taxon>Ecdysozoa</taxon>
        <taxon>Nematoda</taxon>
        <taxon>Chromadorea</taxon>
        <taxon>Rhabditida</taxon>
        <taxon>Rhabditina</taxon>
        <taxon>Rhabditomorpha</taxon>
        <taxon>Rhabditoidea</taxon>
        <taxon>Rhabditidae</taxon>
        <taxon>Diploscapter</taxon>
    </lineage>
</organism>
<feature type="transmembrane region" description="Helical" evidence="1">
    <location>
        <begin position="71"/>
        <end position="93"/>
    </location>
</feature>
<feature type="transmembrane region" description="Helical" evidence="1">
    <location>
        <begin position="144"/>
        <end position="165"/>
    </location>
</feature>